<keyword evidence="1" id="KW-0472">Membrane</keyword>
<evidence type="ECO:0000313" key="2">
    <source>
        <dbReference type="EMBL" id="MBO1317544.1"/>
    </source>
</evidence>
<sequence>MAKKKKNKESKPENEAASSPAKWLVPLLVAVAAGVFVTLLLGPKETVIAAGSGNWSYKVVQKFRHDPGAYTQGLLVHNGVLYESTGLRGQSSLRRVDLMSGIVQQHLDLDKRYFGEGLHFHRGVLIQLTWQAGEALVYNNETFAHLRTLRYEGQGWGLTGDGNQMVMSDGSDVLRFRNSSDFSVVREVKVTENGKKVDNLNELEWIEGRIWANVYGTNDIVMIEPEDGRVVGRLKLNGLLQREDRNGREDVLNGIAYDRATKAIYVTGKRYSYLYQIEVTEPKPRG</sequence>
<dbReference type="Proteomes" id="UP000664417">
    <property type="component" value="Unassembled WGS sequence"/>
</dbReference>
<feature type="transmembrane region" description="Helical" evidence="1">
    <location>
        <begin position="21"/>
        <end position="42"/>
    </location>
</feature>
<evidence type="ECO:0000313" key="3">
    <source>
        <dbReference type="Proteomes" id="UP000664417"/>
    </source>
</evidence>
<organism evidence="2 3">
    <name type="scientific">Acanthopleuribacter pedis</name>
    <dbReference type="NCBI Taxonomy" id="442870"/>
    <lineage>
        <taxon>Bacteria</taxon>
        <taxon>Pseudomonadati</taxon>
        <taxon>Acidobacteriota</taxon>
        <taxon>Holophagae</taxon>
        <taxon>Acanthopleuribacterales</taxon>
        <taxon>Acanthopleuribacteraceae</taxon>
        <taxon>Acanthopleuribacter</taxon>
    </lineage>
</organism>
<reference evidence="2" key="1">
    <citation type="submission" date="2021-03" db="EMBL/GenBank/DDBJ databases">
        <authorList>
            <person name="Wang G."/>
        </authorList>
    </citation>
    <scope>NUCLEOTIDE SEQUENCE</scope>
    <source>
        <strain evidence="2">KCTC 12899</strain>
    </source>
</reference>
<dbReference type="EMBL" id="JAFREP010000003">
    <property type="protein sequence ID" value="MBO1317544.1"/>
    <property type="molecule type" value="Genomic_DNA"/>
</dbReference>
<dbReference type="PANTHER" id="PTHR31270">
    <property type="entry name" value="GLUTAMINYL-PEPTIDE CYCLOTRANSFERASE"/>
    <property type="match status" value="1"/>
</dbReference>
<accession>A0A8J7Q2Y2</accession>
<dbReference type="InterPro" id="IPR007788">
    <property type="entry name" value="QCT"/>
</dbReference>
<dbReference type="SUPFAM" id="SSF50969">
    <property type="entry name" value="YVTN repeat-like/Quinoprotein amine dehydrogenase"/>
    <property type="match status" value="1"/>
</dbReference>
<gene>
    <name evidence="2" type="ORF">J3U88_03660</name>
</gene>
<dbReference type="Pfam" id="PF05096">
    <property type="entry name" value="Glu_cyclase_2"/>
    <property type="match status" value="1"/>
</dbReference>
<name>A0A8J7Q2Y2_9BACT</name>
<dbReference type="AlphaFoldDB" id="A0A8J7Q2Y2"/>
<keyword evidence="3" id="KW-1185">Reference proteome</keyword>
<keyword evidence="1" id="KW-0812">Transmembrane</keyword>
<protein>
    <submittedName>
        <fullName evidence="2">Glutaminyl-peptide cyclotransferase</fullName>
    </submittedName>
</protein>
<dbReference type="InterPro" id="IPR011044">
    <property type="entry name" value="Quino_amine_DH_bsu"/>
</dbReference>
<dbReference type="PANTHER" id="PTHR31270:SF1">
    <property type="entry name" value="GLUTAMINYL-PEPTIDE CYCLOTRANSFERASE"/>
    <property type="match status" value="1"/>
</dbReference>
<keyword evidence="1" id="KW-1133">Transmembrane helix</keyword>
<comment type="caution">
    <text evidence="2">The sequence shown here is derived from an EMBL/GenBank/DDBJ whole genome shotgun (WGS) entry which is preliminary data.</text>
</comment>
<proteinExistence type="predicted"/>
<dbReference type="RefSeq" id="WP_207856824.1">
    <property type="nucleotide sequence ID" value="NZ_JAFREP010000003.1"/>
</dbReference>
<dbReference type="GO" id="GO:0016603">
    <property type="term" value="F:glutaminyl-peptide cyclotransferase activity"/>
    <property type="evidence" value="ECO:0007669"/>
    <property type="project" value="InterPro"/>
</dbReference>
<evidence type="ECO:0000256" key="1">
    <source>
        <dbReference type="SAM" id="Phobius"/>
    </source>
</evidence>